<evidence type="ECO:0000313" key="2">
    <source>
        <dbReference type="EMBL" id="KAA0051108.1"/>
    </source>
</evidence>
<reference evidence="4 5" key="1">
    <citation type="submission" date="2019-08" db="EMBL/GenBank/DDBJ databases">
        <title>Draft genome sequences of two oriental melons (Cucumis melo L. var makuwa).</title>
        <authorList>
            <person name="Kwon S.-Y."/>
        </authorList>
    </citation>
    <scope>NUCLEOTIDE SEQUENCE [LARGE SCALE GENOMIC DNA]</scope>
    <source>
        <strain evidence="5">cv. Chang Bougi</strain>
        <strain evidence="4">cv. SW 3</strain>
        <tissue evidence="2">Leaf</tissue>
    </source>
</reference>
<evidence type="ECO:0000256" key="1">
    <source>
        <dbReference type="SAM" id="SignalP"/>
    </source>
</evidence>
<proteinExistence type="predicted"/>
<dbReference type="Proteomes" id="UP000321393">
    <property type="component" value="Unassembled WGS sequence"/>
</dbReference>
<dbReference type="Proteomes" id="UP000321947">
    <property type="component" value="Unassembled WGS sequence"/>
</dbReference>
<evidence type="ECO:0000313" key="4">
    <source>
        <dbReference type="Proteomes" id="UP000321393"/>
    </source>
</evidence>
<keyword evidence="1" id="KW-0732">Signal</keyword>
<dbReference type="EMBL" id="SSTD01015426">
    <property type="protein sequence ID" value="TYK02698.1"/>
    <property type="molecule type" value="Genomic_DNA"/>
</dbReference>
<evidence type="ECO:0000313" key="5">
    <source>
        <dbReference type="Proteomes" id="UP000321947"/>
    </source>
</evidence>
<feature type="chain" id="PRO_5042722182" evidence="1">
    <location>
        <begin position="23"/>
        <end position="188"/>
    </location>
</feature>
<dbReference type="OrthoDB" id="10669069at2759"/>
<gene>
    <name evidence="3" type="ORF">E5676_scaffold1161G00280</name>
    <name evidence="2" type="ORF">E6C27_scaffold511G00520</name>
</gene>
<feature type="signal peptide" evidence="1">
    <location>
        <begin position="1"/>
        <end position="22"/>
    </location>
</feature>
<accession>A0A5A7U740</accession>
<name>A0A5A7U740_CUCMM</name>
<organism evidence="2 4">
    <name type="scientific">Cucumis melo var. makuwa</name>
    <name type="common">Oriental melon</name>
    <dbReference type="NCBI Taxonomy" id="1194695"/>
    <lineage>
        <taxon>Eukaryota</taxon>
        <taxon>Viridiplantae</taxon>
        <taxon>Streptophyta</taxon>
        <taxon>Embryophyta</taxon>
        <taxon>Tracheophyta</taxon>
        <taxon>Spermatophyta</taxon>
        <taxon>Magnoliopsida</taxon>
        <taxon>eudicotyledons</taxon>
        <taxon>Gunneridae</taxon>
        <taxon>Pentapetalae</taxon>
        <taxon>rosids</taxon>
        <taxon>fabids</taxon>
        <taxon>Cucurbitales</taxon>
        <taxon>Cucurbitaceae</taxon>
        <taxon>Benincaseae</taxon>
        <taxon>Cucumis</taxon>
    </lineage>
</organism>
<protein>
    <submittedName>
        <fullName evidence="2">Clumping factor A</fullName>
    </submittedName>
</protein>
<dbReference type="AlphaFoldDB" id="A0A5A7U740"/>
<dbReference type="EMBL" id="SSTE01011342">
    <property type="protein sequence ID" value="KAA0051108.1"/>
    <property type="molecule type" value="Genomic_DNA"/>
</dbReference>
<sequence>MWPFAAAPFLILLSVSRNQLTADCFYIQSCVLLRSNRRLRQLPSPPSLSRISRSIRAESREVTLEFTSVTASVVGTNSPLFGWIRLDGELNKEFSYISDVLGIELRRRTVRHGILRDHETDMCILRDHETDICILRDHETDMCVLRDHETDMCVLRHHETDMCVLQDHETDMFILRDQETDMCIRRDH</sequence>
<evidence type="ECO:0000313" key="3">
    <source>
        <dbReference type="EMBL" id="TYK02698.1"/>
    </source>
</evidence>
<comment type="caution">
    <text evidence="2">The sequence shown here is derived from an EMBL/GenBank/DDBJ whole genome shotgun (WGS) entry which is preliminary data.</text>
</comment>